<accession>A0A250FRF0</accession>
<sequence length="222" mass="25018">MIESIFVAISLGVMLAFTIGPVFFILIETSITKGIRSALAFDFGAISGDIFFILLAYWGTSKLSDYIKNNPNLFVYGGILIIIYGLFSFFKEHKDYRLHPPQTRIVEIKEGNYFTFFYKGFFLNIINVGVFFYWVATIATFSSSAGTTTTKVLVFLGTILLTYLLTDIVKILIAKRLRHKLTPTNIHKIKQGIHIFLVIFGIFLLLNGVFPNALAAVKEAFL</sequence>
<feature type="transmembrane region" description="Helical" evidence="6">
    <location>
        <begin position="39"/>
        <end position="58"/>
    </location>
</feature>
<organism evidence="7 8">
    <name type="scientific">Capnocytophaga gingivalis</name>
    <dbReference type="NCBI Taxonomy" id="1017"/>
    <lineage>
        <taxon>Bacteria</taxon>
        <taxon>Pseudomonadati</taxon>
        <taxon>Bacteroidota</taxon>
        <taxon>Flavobacteriia</taxon>
        <taxon>Flavobacteriales</taxon>
        <taxon>Flavobacteriaceae</taxon>
        <taxon>Capnocytophaga</taxon>
    </lineage>
</organism>
<feature type="transmembrane region" description="Helical" evidence="6">
    <location>
        <begin position="121"/>
        <end position="141"/>
    </location>
</feature>
<evidence type="ECO:0000256" key="5">
    <source>
        <dbReference type="ARBA" id="ARBA00023136"/>
    </source>
</evidence>
<feature type="transmembrane region" description="Helical" evidence="6">
    <location>
        <begin position="153"/>
        <end position="173"/>
    </location>
</feature>
<dbReference type="EMBL" id="CP022386">
    <property type="protein sequence ID" value="ATA86975.1"/>
    <property type="molecule type" value="Genomic_DNA"/>
</dbReference>
<keyword evidence="5 6" id="KW-0472">Membrane</keyword>
<reference evidence="8" key="1">
    <citation type="submission" date="2017-06" db="EMBL/GenBank/DDBJ databases">
        <title>Capnocytophaga spp. assemblies.</title>
        <authorList>
            <person name="Gulvik C.A."/>
        </authorList>
    </citation>
    <scope>NUCLEOTIDE SEQUENCE [LARGE SCALE GENOMIC DNA]</scope>
    <source>
        <strain evidence="8">H1496</strain>
    </source>
</reference>
<dbReference type="RefSeq" id="WP_095910254.1">
    <property type="nucleotide sequence ID" value="NZ_CP022386.1"/>
</dbReference>
<dbReference type="GO" id="GO:0015171">
    <property type="term" value="F:amino acid transmembrane transporter activity"/>
    <property type="evidence" value="ECO:0007669"/>
    <property type="project" value="TreeGrafter"/>
</dbReference>
<keyword evidence="2" id="KW-1003">Cell membrane</keyword>
<dbReference type="PANTHER" id="PTHR30086:SF20">
    <property type="entry name" value="ARGININE EXPORTER PROTEIN ARGO-RELATED"/>
    <property type="match status" value="1"/>
</dbReference>
<dbReference type="PANTHER" id="PTHR30086">
    <property type="entry name" value="ARGININE EXPORTER PROTEIN ARGO"/>
    <property type="match status" value="1"/>
</dbReference>
<evidence type="ECO:0000256" key="3">
    <source>
        <dbReference type="ARBA" id="ARBA00022692"/>
    </source>
</evidence>
<evidence type="ECO:0000313" key="8">
    <source>
        <dbReference type="Proteomes" id="UP000217250"/>
    </source>
</evidence>
<evidence type="ECO:0000256" key="1">
    <source>
        <dbReference type="ARBA" id="ARBA00004651"/>
    </source>
</evidence>
<dbReference type="Pfam" id="PF01810">
    <property type="entry name" value="LysE"/>
    <property type="match status" value="1"/>
</dbReference>
<keyword evidence="3 6" id="KW-0812">Transmembrane</keyword>
<feature type="transmembrane region" description="Helical" evidence="6">
    <location>
        <begin position="73"/>
        <end position="90"/>
    </location>
</feature>
<dbReference type="GO" id="GO:0005886">
    <property type="term" value="C:plasma membrane"/>
    <property type="evidence" value="ECO:0007669"/>
    <property type="project" value="UniProtKB-SubCell"/>
</dbReference>
<feature type="transmembrane region" description="Helical" evidence="6">
    <location>
        <begin position="6"/>
        <end position="27"/>
    </location>
</feature>
<keyword evidence="4 6" id="KW-1133">Transmembrane helix</keyword>
<evidence type="ECO:0000256" key="4">
    <source>
        <dbReference type="ARBA" id="ARBA00022989"/>
    </source>
</evidence>
<dbReference type="OrthoDB" id="679767at2"/>
<protein>
    <submittedName>
        <fullName evidence="7">Lysine transporter LysE</fullName>
    </submittedName>
</protein>
<evidence type="ECO:0000256" key="2">
    <source>
        <dbReference type="ARBA" id="ARBA00022475"/>
    </source>
</evidence>
<dbReference type="AlphaFoldDB" id="A0A250FRF0"/>
<dbReference type="KEGG" id="cgh:CGC50_07300"/>
<comment type="subcellular location">
    <subcellularLocation>
        <location evidence="1">Cell membrane</location>
        <topology evidence="1">Multi-pass membrane protein</topology>
    </subcellularLocation>
</comment>
<dbReference type="InterPro" id="IPR001123">
    <property type="entry name" value="LeuE-type"/>
</dbReference>
<proteinExistence type="predicted"/>
<dbReference type="GeneID" id="84808360"/>
<name>A0A250FRF0_9FLAO</name>
<feature type="transmembrane region" description="Helical" evidence="6">
    <location>
        <begin position="193"/>
        <end position="217"/>
    </location>
</feature>
<gene>
    <name evidence="7" type="ORF">CGC50_07300</name>
</gene>
<evidence type="ECO:0000256" key="6">
    <source>
        <dbReference type="SAM" id="Phobius"/>
    </source>
</evidence>
<dbReference type="Proteomes" id="UP000217250">
    <property type="component" value="Chromosome"/>
</dbReference>
<evidence type="ECO:0000313" key="7">
    <source>
        <dbReference type="EMBL" id="ATA86975.1"/>
    </source>
</evidence>